<feature type="transmembrane region" description="Helical" evidence="5">
    <location>
        <begin position="286"/>
        <end position="308"/>
    </location>
</feature>
<dbReference type="GO" id="GO:0015108">
    <property type="term" value="F:chloride transmembrane transporter activity"/>
    <property type="evidence" value="ECO:0007669"/>
    <property type="project" value="InterPro"/>
</dbReference>
<feature type="transmembrane region" description="Helical" evidence="5">
    <location>
        <begin position="85"/>
        <end position="103"/>
    </location>
</feature>
<dbReference type="eggNOG" id="arCOG02569">
    <property type="taxonomic scope" value="Archaea"/>
</dbReference>
<dbReference type="InterPro" id="IPR050368">
    <property type="entry name" value="ClC-type_chloride_channel"/>
</dbReference>
<evidence type="ECO:0000256" key="5">
    <source>
        <dbReference type="SAM" id="Phobius"/>
    </source>
</evidence>
<comment type="subcellular location">
    <subcellularLocation>
        <location evidence="1">Membrane</location>
        <topology evidence="1">Multi-pass membrane protein</topology>
    </subcellularLocation>
</comment>
<dbReference type="STRING" id="877455.Metbo_1597"/>
<reference evidence="7" key="1">
    <citation type="submission" date="2011-02" db="EMBL/GenBank/DDBJ databases">
        <title>Complete sequence of Methanobacterium sp. AL-21.</title>
        <authorList>
            <consortium name="US DOE Joint Genome Institute"/>
            <person name="Lucas S."/>
            <person name="Copeland A."/>
            <person name="Lapidus A."/>
            <person name="Cheng J.-F."/>
            <person name="Goodwin L."/>
            <person name="Pitluck S."/>
            <person name="Chertkov O."/>
            <person name="Detter J.C."/>
            <person name="Han C."/>
            <person name="Tapia R."/>
            <person name="Land M."/>
            <person name="Hauser L."/>
            <person name="Kyrpides N."/>
            <person name="Ivanova N."/>
            <person name="Mikhailova N."/>
            <person name="Pagani I."/>
            <person name="Cadillo-Quiroz H."/>
            <person name="Imachi H."/>
            <person name="Zinder S."/>
            <person name="Liu W."/>
            <person name="Woyke T."/>
        </authorList>
    </citation>
    <scope>NUCLEOTIDE SEQUENCE [LARGE SCALE GENOMIC DNA]</scope>
    <source>
        <strain evidence="7">AL-21</strain>
    </source>
</reference>
<dbReference type="EMBL" id="CP002551">
    <property type="protein sequence ID" value="ADZ09824.1"/>
    <property type="molecule type" value="Genomic_DNA"/>
</dbReference>
<dbReference type="InterPro" id="IPR001807">
    <property type="entry name" value="ClC"/>
</dbReference>
<dbReference type="KEGG" id="mel:Metbo_1597"/>
<dbReference type="Pfam" id="PF00654">
    <property type="entry name" value="Voltage_CLC"/>
    <property type="match status" value="1"/>
</dbReference>
<accession>F0T8Z6</accession>
<dbReference type="GO" id="GO:0016020">
    <property type="term" value="C:membrane"/>
    <property type="evidence" value="ECO:0007669"/>
    <property type="project" value="UniProtKB-SubCell"/>
</dbReference>
<feature type="transmembrane region" description="Helical" evidence="5">
    <location>
        <begin position="339"/>
        <end position="368"/>
    </location>
</feature>
<keyword evidence="4 5" id="KW-0472">Membrane</keyword>
<feature type="transmembrane region" description="Helical" evidence="5">
    <location>
        <begin position="253"/>
        <end position="280"/>
    </location>
</feature>
<reference evidence="6 7" key="2">
    <citation type="journal article" date="2014" name="Int. J. Syst. Evol. Microbiol.">
        <title>Methanobacterium paludis sp. nov. and a novel strain of Methanobacterium lacus isolated from northern peatlands.</title>
        <authorList>
            <person name="Cadillo-Quiroz H."/>
            <person name="Brauer S.L."/>
            <person name="Goodson N."/>
            <person name="Yavitt J.B."/>
            <person name="Zinder S.H."/>
        </authorList>
    </citation>
    <scope>NUCLEOTIDE SEQUENCE [LARGE SCALE GENOMIC DNA]</scope>
    <source>
        <strain evidence="6 7">AL-21</strain>
    </source>
</reference>
<dbReference type="PANTHER" id="PTHR43427:SF12">
    <property type="entry name" value="CHLORIDE TRANSPORTER"/>
    <property type="match status" value="1"/>
</dbReference>
<proteinExistence type="predicted"/>
<evidence type="ECO:0000256" key="3">
    <source>
        <dbReference type="ARBA" id="ARBA00022989"/>
    </source>
</evidence>
<feature type="transmembrane region" description="Helical" evidence="5">
    <location>
        <begin position="44"/>
        <end position="64"/>
    </location>
</feature>
<feature type="transmembrane region" description="Helical" evidence="5">
    <location>
        <begin position="315"/>
        <end position="333"/>
    </location>
</feature>
<dbReference type="SUPFAM" id="SSF81340">
    <property type="entry name" value="Clc chloride channel"/>
    <property type="match status" value="1"/>
</dbReference>
<keyword evidence="3 5" id="KW-1133">Transmembrane helix</keyword>
<protein>
    <submittedName>
        <fullName evidence="6">Cl-channel voltage-gated family protein</fullName>
    </submittedName>
</protein>
<sequence>MGWGLLLGLIGGISALIFVVLMNFGQSFFVPHITQNWTPFSGPWWIVLLMTGVGVIIGLIHRYTPAKEMDVFGSFDKGYLDPKPMPSSVFASLISIIGGFSLGPEVSTGMLSGGLASWISKKRNLDPEITKTNYLSSVSGAWSGLFTSPLAMILILLETKHKQSVLYYGTLLIAGLAAVIGFSIFYASQGFNYSSLLGILSPPEYHLEIWHLGVAIIMGIIAVPVALLFVVFTKIFDRLIKPLDKKPVIRSTIGGLLLGLLVFALPVTLGLGTTSMLLVYQNAAEIGAVLLLIFAIAKMAALTGALRFGFIGGPIFPLLFTGSCMGALIHLIFPAVPVGLAMGCMIVAVPAAIVPIPFALAAIGIIIIGVSPQDALPIIIAALVAFSTTRGFILKGEEVETV</sequence>
<evidence type="ECO:0000256" key="4">
    <source>
        <dbReference type="ARBA" id="ARBA00023136"/>
    </source>
</evidence>
<evidence type="ECO:0000256" key="2">
    <source>
        <dbReference type="ARBA" id="ARBA00022692"/>
    </source>
</evidence>
<feature type="transmembrane region" description="Helical" evidence="5">
    <location>
        <begin position="165"/>
        <end position="189"/>
    </location>
</feature>
<dbReference type="CDD" id="cd00400">
    <property type="entry name" value="Voltage_gated_ClC"/>
    <property type="match status" value="1"/>
</dbReference>
<dbReference type="PANTHER" id="PTHR43427">
    <property type="entry name" value="CHLORIDE CHANNEL PROTEIN CLC-E"/>
    <property type="match status" value="1"/>
</dbReference>
<dbReference type="Gene3D" id="1.10.3080.10">
    <property type="entry name" value="Clc chloride channel"/>
    <property type="match status" value="1"/>
</dbReference>
<dbReference type="Proteomes" id="UP000007490">
    <property type="component" value="Chromosome"/>
</dbReference>
<evidence type="ECO:0000256" key="1">
    <source>
        <dbReference type="ARBA" id="ARBA00004141"/>
    </source>
</evidence>
<name>F0T8Z6_METLA</name>
<feature type="transmembrane region" description="Helical" evidence="5">
    <location>
        <begin position="375"/>
        <end position="393"/>
    </location>
</feature>
<gene>
    <name evidence="6" type="ordered locus">Metbo_1597</name>
</gene>
<organism evidence="6 7">
    <name type="scientific">Methanobacterium lacus (strain AL-21)</name>
    <dbReference type="NCBI Taxonomy" id="877455"/>
    <lineage>
        <taxon>Archaea</taxon>
        <taxon>Methanobacteriati</taxon>
        <taxon>Methanobacteriota</taxon>
        <taxon>Methanomada group</taxon>
        <taxon>Methanobacteria</taxon>
        <taxon>Methanobacteriales</taxon>
        <taxon>Methanobacteriaceae</taxon>
        <taxon>Methanobacterium</taxon>
    </lineage>
</organism>
<dbReference type="InterPro" id="IPR014743">
    <property type="entry name" value="Cl-channel_core"/>
</dbReference>
<feature type="transmembrane region" description="Helical" evidence="5">
    <location>
        <begin position="5"/>
        <end position="24"/>
    </location>
</feature>
<feature type="transmembrane region" description="Helical" evidence="5">
    <location>
        <begin position="209"/>
        <end position="232"/>
    </location>
</feature>
<dbReference type="AlphaFoldDB" id="F0T8Z6"/>
<feature type="transmembrane region" description="Helical" evidence="5">
    <location>
        <begin position="140"/>
        <end position="158"/>
    </location>
</feature>
<dbReference type="HOGENOM" id="CLU_015263_8_0_2"/>
<keyword evidence="7" id="KW-1185">Reference proteome</keyword>
<evidence type="ECO:0000313" key="7">
    <source>
        <dbReference type="Proteomes" id="UP000007490"/>
    </source>
</evidence>
<keyword evidence="2 5" id="KW-0812">Transmembrane</keyword>
<evidence type="ECO:0000313" key="6">
    <source>
        <dbReference type="EMBL" id="ADZ09824.1"/>
    </source>
</evidence>